<sequence>MVSIKSALLTLAISTTALAGVQCDSDDVEASKDELQQCIDELHGRGQELCTVPGGYLNKGFVHIGTAMITGMHHGDNTEEDQSSWCSHIADAAQDALDECGKGKDTASGSKEAYGNGNILVSLIWRDEDGPDT</sequence>
<protein>
    <submittedName>
        <fullName evidence="2">Uncharacterized protein</fullName>
    </submittedName>
</protein>
<reference evidence="2" key="1">
    <citation type="submission" date="2021-01" db="EMBL/GenBank/DDBJ databases">
        <authorList>
            <consortium name="Aspergillus puulaauensis MK2 genome sequencing consortium"/>
            <person name="Kazuki M."/>
            <person name="Futagami T."/>
        </authorList>
    </citation>
    <scope>NUCLEOTIDE SEQUENCE</scope>
    <source>
        <strain evidence="2">MK2</strain>
    </source>
</reference>
<evidence type="ECO:0000256" key="1">
    <source>
        <dbReference type="SAM" id="SignalP"/>
    </source>
</evidence>
<accession>A0A7R8AQT3</accession>
<feature type="signal peptide" evidence="1">
    <location>
        <begin position="1"/>
        <end position="23"/>
    </location>
</feature>
<evidence type="ECO:0000313" key="2">
    <source>
        <dbReference type="EMBL" id="BCS27731.1"/>
    </source>
</evidence>
<dbReference type="OrthoDB" id="4479118at2759"/>
<dbReference type="EMBL" id="AP024448">
    <property type="protein sequence ID" value="BCS27731.1"/>
    <property type="molecule type" value="Genomic_DNA"/>
</dbReference>
<proteinExistence type="predicted"/>
<reference evidence="2" key="2">
    <citation type="submission" date="2021-02" db="EMBL/GenBank/DDBJ databases">
        <title>Aspergillus puulaauensis MK2 genome sequence.</title>
        <authorList>
            <person name="Futagami T."/>
            <person name="Mori K."/>
            <person name="Kadooka C."/>
            <person name="Tanaka T."/>
        </authorList>
    </citation>
    <scope>NUCLEOTIDE SEQUENCE</scope>
    <source>
        <strain evidence="2">MK2</strain>
    </source>
</reference>
<dbReference type="RefSeq" id="XP_041559925.1">
    <property type="nucleotide sequence ID" value="XM_041694056.1"/>
</dbReference>
<evidence type="ECO:0000313" key="3">
    <source>
        <dbReference type="Proteomes" id="UP000654913"/>
    </source>
</evidence>
<dbReference type="Proteomes" id="UP000654913">
    <property type="component" value="Chromosome 6"/>
</dbReference>
<name>A0A7R8AQT3_9EURO</name>
<organism evidence="2 3">
    <name type="scientific">Aspergillus puulaauensis</name>
    <dbReference type="NCBI Taxonomy" id="1220207"/>
    <lineage>
        <taxon>Eukaryota</taxon>
        <taxon>Fungi</taxon>
        <taxon>Dikarya</taxon>
        <taxon>Ascomycota</taxon>
        <taxon>Pezizomycotina</taxon>
        <taxon>Eurotiomycetes</taxon>
        <taxon>Eurotiomycetidae</taxon>
        <taxon>Eurotiales</taxon>
        <taxon>Aspergillaceae</taxon>
        <taxon>Aspergillus</taxon>
    </lineage>
</organism>
<dbReference type="PANTHER" id="PTHR39603:SF1">
    <property type="entry name" value="CYANOVIRIN-N DOMAIN-CONTAINING PROTEIN"/>
    <property type="match status" value="1"/>
</dbReference>
<feature type="chain" id="PRO_5031294197" evidence="1">
    <location>
        <begin position="24"/>
        <end position="133"/>
    </location>
</feature>
<dbReference type="AlphaFoldDB" id="A0A7R8AQT3"/>
<keyword evidence="3" id="KW-1185">Reference proteome</keyword>
<dbReference type="GeneID" id="64977736"/>
<keyword evidence="1" id="KW-0732">Signal</keyword>
<dbReference type="PANTHER" id="PTHR39603">
    <property type="entry name" value="CYANOVIRIN-N DOMAIN-CONTAINING PROTEIN"/>
    <property type="match status" value="1"/>
</dbReference>
<dbReference type="KEGG" id="apuu:APUU_60779S"/>
<gene>
    <name evidence="2" type="ORF">APUU_60779S</name>
</gene>